<feature type="region of interest" description="Disordered" evidence="8">
    <location>
        <begin position="217"/>
        <end position="260"/>
    </location>
</feature>
<dbReference type="GO" id="GO:0006508">
    <property type="term" value="P:proteolysis"/>
    <property type="evidence" value="ECO:0007669"/>
    <property type="project" value="UniProtKB-KW"/>
</dbReference>
<dbReference type="EMBL" id="CAEZXX010000037">
    <property type="protein sequence ID" value="CAB4703312.1"/>
    <property type="molecule type" value="Genomic_DNA"/>
</dbReference>
<dbReference type="Gene3D" id="1.20.1540.10">
    <property type="entry name" value="Rhomboid-like"/>
    <property type="match status" value="1"/>
</dbReference>
<gene>
    <name evidence="12" type="ORF">UFOPK2602_00714</name>
    <name evidence="13" type="ORF">UFOPK2806_01312</name>
    <name evidence="14" type="ORF">UFOPK3417_00393</name>
    <name evidence="15" type="ORF">UFOPK4306_00597</name>
</gene>
<sequence length="295" mass="32863">MAGRFRFSIPQRRQQDDPWFRIGALDVTTTVLVALLSVLTIFVYAVERSVLTHFVMFPDKVWSGQVWRLVTWPVVTDGEVLWGIITIAIFWWFGRDLEAQVGRVRFAVLLASITIGSGLVAAGLDVGLVGLRYVELAIFVLFIAEHPRIPFFFGIPGWIIAAVFVGAEVLQRLGNRQFEELWVTLVSLAIALLVGRSYGLAADQAWIPNLSRSAGVKRARAKRPSRQPRRKKGKSAPAQKVVSGPWAPPSPPAASDQVDVDRLLDKISSQGIDALTAEEKRRLKEASERIRRDRG</sequence>
<evidence type="ECO:0000259" key="10">
    <source>
        <dbReference type="Pfam" id="PF01694"/>
    </source>
</evidence>
<keyword evidence="3" id="KW-0645">Protease</keyword>
<evidence type="ECO:0000313" key="13">
    <source>
        <dbReference type="EMBL" id="CAB4755862.1"/>
    </source>
</evidence>
<evidence type="ECO:0000256" key="7">
    <source>
        <dbReference type="ARBA" id="ARBA00023136"/>
    </source>
</evidence>
<dbReference type="InterPro" id="IPR022764">
    <property type="entry name" value="Peptidase_S54_rhomboid_dom"/>
</dbReference>
<comment type="similarity">
    <text evidence="2">Belongs to the peptidase S54 family.</text>
</comment>
<protein>
    <submittedName>
        <fullName evidence="13">Unannotated protein</fullName>
    </submittedName>
</protein>
<feature type="transmembrane region" description="Helical" evidence="9">
    <location>
        <begin position="106"/>
        <end position="129"/>
    </location>
</feature>
<dbReference type="InterPro" id="IPR046483">
    <property type="entry name" value="DUF6576"/>
</dbReference>
<dbReference type="Pfam" id="PF20216">
    <property type="entry name" value="DUF6576"/>
    <property type="match status" value="1"/>
</dbReference>
<dbReference type="SUPFAM" id="SSF144091">
    <property type="entry name" value="Rhomboid-like"/>
    <property type="match status" value="1"/>
</dbReference>
<evidence type="ECO:0000256" key="5">
    <source>
        <dbReference type="ARBA" id="ARBA00022801"/>
    </source>
</evidence>
<evidence type="ECO:0000259" key="11">
    <source>
        <dbReference type="Pfam" id="PF20216"/>
    </source>
</evidence>
<dbReference type="PANTHER" id="PTHR43066">
    <property type="entry name" value="RHOMBOID-RELATED PROTEIN"/>
    <property type="match status" value="1"/>
</dbReference>
<evidence type="ECO:0000313" key="15">
    <source>
        <dbReference type="EMBL" id="CAB5056690.1"/>
    </source>
</evidence>
<dbReference type="AlphaFoldDB" id="A0A6J6U7Z5"/>
<keyword evidence="6 9" id="KW-1133">Transmembrane helix</keyword>
<reference evidence="13" key="1">
    <citation type="submission" date="2020-05" db="EMBL/GenBank/DDBJ databases">
        <authorList>
            <person name="Chiriac C."/>
            <person name="Salcher M."/>
            <person name="Ghai R."/>
            <person name="Kavagutti S V."/>
        </authorList>
    </citation>
    <scope>NUCLEOTIDE SEQUENCE</scope>
</reference>
<evidence type="ECO:0000256" key="9">
    <source>
        <dbReference type="SAM" id="Phobius"/>
    </source>
</evidence>
<dbReference type="Pfam" id="PF01694">
    <property type="entry name" value="Rhomboid"/>
    <property type="match status" value="1"/>
</dbReference>
<organism evidence="13">
    <name type="scientific">freshwater metagenome</name>
    <dbReference type="NCBI Taxonomy" id="449393"/>
    <lineage>
        <taxon>unclassified sequences</taxon>
        <taxon>metagenomes</taxon>
        <taxon>ecological metagenomes</taxon>
    </lineage>
</organism>
<dbReference type="GO" id="GO:0016020">
    <property type="term" value="C:membrane"/>
    <property type="evidence" value="ECO:0007669"/>
    <property type="project" value="UniProtKB-SubCell"/>
</dbReference>
<dbReference type="InterPro" id="IPR035952">
    <property type="entry name" value="Rhomboid-like_sf"/>
</dbReference>
<proteinExistence type="inferred from homology"/>
<dbReference type="PANTHER" id="PTHR43066:SF1">
    <property type="entry name" value="RHOMBOID PROTEIN 2"/>
    <property type="match status" value="1"/>
</dbReference>
<evidence type="ECO:0000256" key="2">
    <source>
        <dbReference type="ARBA" id="ARBA00009045"/>
    </source>
</evidence>
<feature type="transmembrane region" description="Helical" evidence="9">
    <location>
        <begin position="149"/>
        <end position="170"/>
    </location>
</feature>
<evidence type="ECO:0000256" key="1">
    <source>
        <dbReference type="ARBA" id="ARBA00004141"/>
    </source>
</evidence>
<dbReference type="EMBL" id="CAFBQP010000016">
    <property type="protein sequence ID" value="CAB5056690.1"/>
    <property type="molecule type" value="Genomic_DNA"/>
</dbReference>
<dbReference type="EMBL" id="CAEZYY010000015">
    <property type="protein sequence ID" value="CAB4755862.1"/>
    <property type="molecule type" value="Genomic_DNA"/>
</dbReference>
<evidence type="ECO:0000313" key="14">
    <source>
        <dbReference type="EMBL" id="CAB4864205.1"/>
    </source>
</evidence>
<name>A0A6J6U7Z5_9ZZZZ</name>
<dbReference type="EMBL" id="CAFBLR010000022">
    <property type="protein sequence ID" value="CAB4864205.1"/>
    <property type="molecule type" value="Genomic_DNA"/>
</dbReference>
<evidence type="ECO:0000256" key="6">
    <source>
        <dbReference type="ARBA" id="ARBA00022989"/>
    </source>
</evidence>
<accession>A0A6J6U7Z5</accession>
<evidence type="ECO:0000256" key="4">
    <source>
        <dbReference type="ARBA" id="ARBA00022692"/>
    </source>
</evidence>
<keyword evidence="5" id="KW-0378">Hydrolase</keyword>
<feature type="transmembrane region" description="Helical" evidence="9">
    <location>
        <begin position="66"/>
        <end position="94"/>
    </location>
</feature>
<evidence type="ECO:0000256" key="8">
    <source>
        <dbReference type="SAM" id="MobiDB-lite"/>
    </source>
</evidence>
<evidence type="ECO:0000313" key="12">
    <source>
        <dbReference type="EMBL" id="CAB4703312.1"/>
    </source>
</evidence>
<feature type="transmembrane region" description="Helical" evidence="9">
    <location>
        <begin position="182"/>
        <end position="201"/>
    </location>
</feature>
<keyword evidence="7 9" id="KW-0472">Membrane</keyword>
<feature type="compositionally biased region" description="Basic residues" evidence="8">
    <location>
        <begin position="217"/>
        <end position="234"/>
    </location>
</feature>
<dbReference type="GO" id="GO:0004252">
    <property type="term" value="F:serine-type endopeptidase activity"/>
    <property type="evidence" value="ECO:0007669"/>
    <property type="project" value="InterPro"/>
</dbReference>
<feature type="domain" description="Peptidase S54 rhomboid" evidence="10">
    <location>
        <begin position="64"/>
        <end position="199"/>
    </location>
</feature>
<comment type="subcellular location">
    <subcellularLocation>
        <location evidence="1">Membrane</location>
        <topology evidence="1">Multi-pass membrane protein</topology>
    </subcellularLocation>
</comment>
<feature type="domain" description="DUF6576" evidence="11">
    <location>
        <begin position="255"/>
        <end position="288"/>
    </location>
</feature>
<feature type="transmembrane region" description="Helical" evidence="9">
    <location>
        <begin position="20"/>
        <end position="46"/>
    </location>
</feature>
<evidence type="ECO:0000256" key="3">
    <source>
        <dbReference type="ARBA" id="ARBA00022670"/>
    </source>
</evidence>
<keyword evidence="4 9" id="KW-0812">Transmembrane</keyword>